<dbReference type="PaxDb" id="121845-A0A3Q0JHE8"/>
<organism evidence="3 4">
    <name type="scientific">Diaphorina citri</name>
    <name type="common">Asian citrus psyllid</name>
    <dbReference type="NCBI Taxonomy" id="121845"/>
    <lineage>
        <taxon>Eukaryota</taxon>
        <taxon>Metazoa</taxon>
        <taxon>Ecdysozoa</taxon>
        <taxon>Arthropoda</taxon>
        <taxon>Hexapoda</taxon>
        <taxon>Insecta</taxon>
        <taxon>Pterygota</taxon>
        <taxon>Neoptera</taxon>
        <taxon>Paraneoptera</taxon>
        <taxon>Hemiptera</taxon>
        <taxon>Sternorrhyncha</taxon>
        <taxon>Psylloidea</taxon>
        <taxon>Psyllidae</taxon>
        <taxon>Diaphorininae</taxon>
        <taxon>Diaphorina</taxon>
    </lineage>
</organism>
<reference evidence="4" key="1">
    <citation type="submission" date="2025-08" db="UniProtKB">
        <authorList>
            <consortium name="RefSeq"/>
        </authorList>
    </citation>
    <scope>IDENTIFICATION</scope>
</reference>
<dbReference type="RefSeq" id="XP_026687799.1">
    <property type="nucleotide sequence ID" value="XM_026831998.1"/>
</dbReference>
<dbReference type="Gene3D" id="3.30.420.10">
    <property type="entry name" value="Ribonuclease H-like superfamily/Ribonuclease H"/>
    <property type="match status" value="1"/>
</dbReference>
<dbReference type="InterPro" id="IPR002156">
    <property type="entry name" value="RNaseH_domain"/>
</dbReference>
<dbReference type="PANTHER" id="PTHR33481:SF1">
    <property type="entry name" value="ENDONUCLEASE_EXONUCLEASE_PHOSPHATASE DOMAIN-CONTAINING PROTEIN-RELATED"/>
    <property type="match status" value="1"/>
</dbReference>
<dbReference type="PROSITE" id="PS50879">
    <property type="entry name" value="RNASE_H_1"/>
    <property type="match status" value="1"/>
</dbReference>
<dbReference type="PRINTS" id="PR01345">
    <property type="entry name" value="CERVTRCPTASE"/>
</dbReference>
<dbReference type="InterPro" id="IPR036397">
    <property type="entry name" value="RNaseH_sf"/>
</dbReference>
<dbReference type="InterPro" id="IPR000477">
    <property type="entry name" value="RT_dom"/>
</dbReference>
<feature type="domain" description="Reverse transcriptase" evidence="1">
    <location>
        <begin position="1"/>
        <end position="101"/>
    </location>
</feature>
<name>A0A3Q0JHE8_DIACI</name>
<dbReference type="GO" id="GO:0004523">
    <property type="term" value="F:RNA-DNA hybrid ribonuclease activity"/>
    <property type="evidence" value="ECO:0007669"/>
    <property type="project" value="InterPro"/>
</dbReference>
<dbReference type="CDD" id="cd09276">
    <property type="entry name" value="Rnase_HI_RT_non_LTR"/>
    <property type="match status" value="1"/>
</dbReference>
<dbReference type="STRING" id="121845.A0A3Q0JHE8"/>
<evidence type="ECO:0000313" key="3">
    <source>
        <dbReference type="Proteomes" id="UP000079169"/>
    </source>
</evidence>
<accession>A0A3Q0JHE8</accession>
<dbReference type="PROSITE" id="PS50878">
    <property type="entry name" value="RT_POL"/>
    <property type="match status" value="1"/>
</dbReference>
<sequence>MFSIATCDIFDCVTPPAICNMFVDDICVLISGKQMNQVQLTLQNTLDNFDNWSKKNGLDFSASKTVAINFNRKRNLPNPQLTFKNTAVQFEGTMKWLGIHFDRKFDFKNHIEAIKIKALKAMNVLKILSHQSWGLNRKLLHRLYQAYVRPILDYGAIVYSAAKPNVLKKLDPVHNTAIRTISGAFRTSPIKSLLVDCGEMPLENRRELLIINHVVKLMDSPQKPTYNLVFQNIPINTIKYSKPMPLRLRIKYIENFNFDTYRLIPADQHEPPWLLAPPVIQFLTTQPKQGLIQEECLQNFREFQHLNMDHVMCYSDGSKSDGATGCAFMIDKKMHKIKLSPICTSYSAEMIAIYLCMKEIQKYAINTNNNHRKFILFTDSKSSLQTYQRLFPNSTLCLNVKNLLSELKLKYGLSIKLVWIPGHMNISGNCAVDLAAKQAQTSPDAEILNVTHTDLKSFFKKIPSEKWKLTWSYETCDNKLKNIKQDTKYWASSTRNIRKEEVVLTRLRIGHSLLTHKFLLDRQEPPTCNNCQVLITIKHILCDCPLYQTFRRKNNFTELTLSSLLRDDSTQIDNVMRFLRQTKLFKLI</sequence>
<dbReference type="SUPFAM" id="SSF53098">
    <property type="entry name" value="Ribonuclease H-like"/>
    <property type="match status" value="1"/>
</dbReference>
<dbReference type="KEGG" id="dci:113472307"/>
<dbReference type="Proteomes" id="UP000079169">
    <property type="component" value="Unplaced"/>
</dbReference>
<proteinExistence type="predicted"/>
<keyword evidence="3" id="KW-1185">Reference proteome</keyword>
<dbReference type="InterPro" id="IPR012337">
    <property type="entry name" value="RNaseH-like_sf"/>
</dbReference>
<evidence type="ECO:0000259" key="1">
    <source>
        <dbReference type="PROSITE" id="PS50878"/>
    </source>
</evidence>
<gene>
    <name evidence="4" type="primary">LOC113472307</name>
</gene>
<dbReference type="Pfam" id="PF00075">
    <property type="entry name" value="RNase_H"/>
    <property type="match status" value="1"/>
</dbReference>
<evidence type="ECO:0000313" key="4">
    <source>
        <dbReference type="RefSeq" id="XP_026687799.1"/>
    </source>
</evidence>
<protein>
    <submittedName>
        <fullName evidence="4">Uncharacterized protein LOC113472307</fullName>
    </submittedName>
</protein>
<dbReference type="AlphaFoldDB" id="A0A3Q0JHE8"/>
<dbReference type="GO" id="GO:0003676">
    <property type="term" value="F:nucleic acid binding"/>
    <property type="evidence" value="ECO:0007669"/>
    <property type="project" value="InterPro"/>
</dbReference>
<dbReference type="PANTHER" id="PTHR33481">
    <property type="entry name" value="REVERSE TRANSCRIPTASE"/>
    <property type="match status" value="1"/>
</dbReference>
<feature type="domain" description="RNase H type-1" evidence="2">
    <location>
        <begin position="307"/>
        <end position="441"/>
    </location>
</feature>
<dbReference type="GeneID" id="113472307"/>
<evidence type="ECO:0000259" key="2">
    <source>
        <dbReference type="PROSITE" id="PS50879"/>
    </source>
</evidence>